<dbReference type="Proteomes" id="UP000188912">
    <property type="component" value="Chromosome"/>
</dbReference>
<name>A0A1U9JSG8_9HYPH</name>
<reference evidence="1 2" key="2">
    <citation type="journal article" date="2016" name="Sci. Rep.">
        <title>The genome of Rhizobiales bacteria in predatory ants reveals urease gene functions but no genes for nitrogen fixation.</title>
        <authorList>
            <person name="Neuvonen M.M."/>
            <person name="Tamarit D."/>
            <person name="Naslund K."/>
            <person name="Liebig J."/>
            <person name="Feldhaar H."/>
            <person name="Moran N.A."/>
            <person name="Guy L."/>
            <person name="Andersson S.G."/>
        </authorList>
    </citation>
    <scope>NUCLEOTIDE SEQUENCE [LARGE SCALE GENOMIC DNA]</scope>
    <source>
        <strain evidence="1 2">Hsal</strain>
    </source>
</reference>
<dbReference type="AlphaFoldDB" id="A0A1U9JSG8"/>
<reference evidence="1 2" key="1">
    <citation type="journal article" date="2010" name="Science">
        <title>Genomic comparison of the ants Camponotus floridanus and Harpegnathos saltator.</title>
        <authorList>
            <person name="Bonasio R."/>
            <person name="Zhang G."/>
            <person name="Ye C."/>
            <person name="Mutti N.S."/>
            <person name="Fang X."/>
            <person name="Qin N."/>
            <person name="Donahue G."/>
            <person name="Yang P."/>
            <person name="Li Q."/>
            <person name="Li C."/>
            <person name="Zhang P."/>
            <person name="Huang Z."/>
            <person name="Berger S.L."/>
            <person name="Reinberg D."/>
            <person name="Wang J."/>
            <person name="Liebig J."/>
        </authorList>
    </citation>
    <scope>NUCLEOTIDE SEQUENCE [LARGE SCALE GENOMIC DNA]</scope>
    <source>
        <strain evidence="1 2">Hsal</strain>
    </source>
</reference>
<keyword evidence="2" id="KW-1185">Reference proteome</keyword>
<accession>A0A1U9JSG8</accession>
<evidence type="ECO:0000313" key="1">
    <source>
        <dbReference type="EMBL" id="AQS40807.1"/>
    </source>
</evidence>
<gene>
    <name evidence="1" type="ORF">BHV28_00810</name>
</gene>
<organism evidence="1 2">
    <name type="scientific">Candidatus Tokpelaia hoelldobleri</name>
    <dbReference type="NCBI Taxonomy" id="1902579"/>
    <lineage>
        <taxon>Bacteria</taxon>
        <taxon>Pseudomonadati</taxon>
        <taxon>Pseudomonadota</taxon>
        <taxon>Alphaproteobacteria</taxon>
        <taxon>Hyphomicrobiales</taxon>
        <taxon>Candidatus Tokpelaia</taxon>
    </lineage>
</organism>
<dbReference type="STRING" id="1902579.BHV28_00810"/>
<dbReference type="EMBL" id="CP017315">
    <property type="protein sequence ID" value="AQS40807.1"/>
    <property type="molecule type" value="Genomic_DNA"/>
</dbReference>
<dbReference type="KEGG" id="thd:BHV28_00810"/>
<sequence>MKDKALTSFLRGRGKNTFLRLSANALGIPLVDEQPEDVAENPQQMQAFKPMQSRSNNRQRPLYEQPEVEEAPWRAAYSVPPGMAGGNSIQPAAYAQQQMQDEPDHGFQGNAYGQPGNEGGLRAAFEALGDDPRLRQPGYMRRMGGTVGAGWGESAPVQGMAGRQKENYMQLAQMNGAGRSNANGQPAMFQPQQPQPLYAQDAVWDGGQAPVQFANAQRQQEQAGGEGDLRAAFEVLGDDTRLRPPGYMSGMGSPVGAGWGDSAPVQTVADSMALGGLPDECAAILRGMGKAAEGE</sequence>
<proteinExistence type="predicted"/>
<evidence type="ECO:0000313" key="2">
    <source>
        <dbReference type="Proteomes" id="UP000188912"/>
    </source>
</evidence>
<protein>
    <submittedName>
        <fullName evidence="1">Uncharacterized protein</fullName>
    </submittedName>
</protein>